<dbReference type="GO" id="GO:0016491">
    <property type="term" value="F:oxidoreductase activity"/>
    <property type="evidence" value="ECO:0007669"/>
    <property type="project" value="UniProtKB-KW"/>
</dbReference>
<dbReference type="SUPFAM" id="SSF51905">
    <property type="entry name" value="FAD/NAD(P)-binding domain"/>
    <property type="match status" value="1"/>
</dbReference>
<gene>
    <name evidence="5" type="ORF">UFOPK1811_00328</name>
</gene>
<accession>A0A6J6FZG5</accession>
<dbReference type="PANTHER" id="PTHR43734:SF1">
    <property type="entry name" value="PHYTOENE DESATURASE"/>
    <property type="match status" value="1"/>
</dbReference>
<sequence>MSEQSGEIVVIGAGIGGLAAATRLAKAGFKVRIFEASSQPGGKCRTININGYSFDTGPSLLTLPAVYRDLFLKSGKHLGQVLKVTPVEPAFDYFFSDGTRLTLPSSSRAGTSAAIEKSFGLKAAAEWENLMKRAEKMWAVSREPFVESELGSITSLIVRPKIFADLFTIAPWSSLRSLVNRKIRDPHLRTLIDRYATYTGSDPRKAPAVLLTIPYVEMVFGAWHIGGGIGKLGQALAERAENCGALIEYNCPVSQILTTDGKVTGVKLNDGRIIDSQTVISNADSELTYGTLLGDLAVARKEKRKIMKSEPSLSGFYLTIGLKGKRSNLNHHTISFPENYDAEFDAVFKDFQPVADPTLYICSPQDEQMVPNQDLANHESLFVLVNAPRHSKNGNGFDWSTTGVAKKYADHLVDLLVSKGFIERERIEVLEYGSPLQIENNHLAPGGSIYGRSSNGARAAFGRAKNRSPIDGLYLVGGSAHPGGGLPLVGLSGEIVAGIIAQRSKGNNGLWARR</sequence>
<dbReference type="InterPro" id="IPR036188">
    <property type="entry name" value="FAD/NAD-bd_sf"/>
</dbReference>
<dbReference type="EMBL" id="CAEZUJ010000008">
    <property type="protein sequence ID" value="CAB4593720.1"/>
    <property type="molecule type" value="Genomic_DNA"/>
</dbReference>
<evidence type="ECO:0000256" key="1">
    <source>
        <dbReference type="ARBA" id="ARBA00004829"/>
    </source>
</evidence>
<evidence type="ECO:0000256" key="2">
    <source>
        <dbReference type="ARBA" id="ARBA00022746"/>
    </source>
</evidence>
<dbReference type="InterPro" id="IPR014105">
    <property type="entry name" value="Carotenoid/retinoid_OxRdtase"/>
</dbReference>
<protein>
    <submittedName>
        <fullName evidence="5">Unannotated protein</fullName>
    </submittedName>
</protein>
<dbReference type="InterPro" id="IPR002937">
    <property type="entry name" value="Amino_oxidase"/>
</dbReference>
<evidence type="ECO:0000313" key="5">
    <source>
        <dbReference type="EMBL" id="CAB4593720.1"/>
    </source>
</evidence>
<evidence type="ECO:0000259" key="4">
    <source>
        <dbReference type="Pfam" id="PF01593"/>
    </source>
</evidence>
<reference evidence="5" key="1">
    <citation type="submission" date="2020-05" db="EMBL/GenBank/DDBJ databases">
        <authorList>
            <person name="Chiriac C."/>
            <person name="Salcher M."/>
            <person name="Ghai R."/>
            <person name="Kavagutti S V."/>
        </authorList>
    </citation>
    <scope>NUCLEOTIDE SEQUENCE</scope>
</reference>
<keyword evidence="3" id="KW-0560">Oxidoreductase</keyword>
<dbReference type="AlphaFoldDB" id="A0A6J6FZG5"/>
<keyword evidence="2" id="KW-0125">Carotenoid biosynthesis</keyword>
<dbReference type="GO" id="GO:0016117">
    <property type="term" value="P:carotenoid biosynthetic process"/>
    <property type="evidence" value="ECO:0007669"/>
    <property type="project" value="UniProtKB-KW"/>
</dbReference>
<dbReference type="Pfam" id="PF01593">
    <property type="entry name" value="Amino_oxidase"/>
    <property type="match status" value="1"/>
</dbReference>
<dbReference type="NCBIfam" id="TIGR02734">
    <property type="entry name" value="crtI_fam"/>
    <property type="match status" value="1"/>
</dbReference>
<dbReference type="PANTHER" id="PTHR43734">
    <property type="entry name" value="PHYTOENE DESATURASE"/>
    <property type="match status" value="1"/>
</dbReference>
<evidence type="ECO:0000256" key="3">
    <source>
        <dbReference type="ARBA" id="ARBA00023002"/>
    </source>
</evidence>
<proteinExistence type="predicted"/>
<dbReference type="Gene3D" id="3.50.50.60">
    <property type="entry name" value="FAD/NAD(P)-binding domain"/>
    <property type="match status" value="2"/>
</dbReference>
<name>A0A6J6FZG5_9ZZZZ</name>
<organism evidence="5">
    <name type="scientific">freshwater metagenome</name>
    <dbReference type="NCBI Taxonomy" id="449393"/>
    <lineage>
        <taxon>unclassified sequences</taxon>
        <taxon>metagenomes</taxon>
        <taxon>ecological metagenomes</taxon>
    </lineage>
</organism>
<comment type="pathway">
    <text evidence="1">Carotenoid biosynthesis.</text>
</comment>
<feature type="domain" description="Amine oxidase" evidence="4">
    <location>
        <begin position="15"/>
        <end position="284"/>
    </location>
</feature>